<feature type="coiled-coil region" evidence="7">
    <location>
        <begin position="311"/>
        <end position="499"/>
    </location>
</feature>
<comment type="caution">
    <text evidence="9">The sequence shown here is derived from an EMBL/GenBank/DDBJ whole genome shotgun (WGS) entry which is preliminary data.</text>
</comment>
<dbReference type="GO" id="GO:0006260">
    <property type="term" value="P:DNA replication"/>
    <property type="evidence" value="ECO:0007669"/>
    <property type="project" value="UniProtKB-UniRule"/>
</dbReference>
<gene>
    <name evidence="7 9" type="primary">smc</name>
    <name evidence="9" type="ORF">KHX13_08675</name>
</gene>
<evidence type="ECO:0000256" key="4">
    <source>
        <dbReference type="ARBA" id="ARBA00022840"/>
    </source>
</evidence>
<dbReference type="FunFam" id="3.40.50.300:FF:000984">
    <property type="entry name" value="Chromosome partition protein Smc"/>
    <property type="match status" value="1"/>
</dbReference>
<keyword evidence="4 7" id="KW-0067">ATP-binding</keyword>
<evidence type="ECO:0000256" key="1">
    <source>
        <dbReference type="ARBA" id="ARBA00004496"/>
    </source>
</evidence>
<dbReference type="AlphaFoldDB" id="A0A943I2W7"/>
<evidence type="ECO:0000313" key="10">
    <source>
        <dbReference type="Proteomes" id="UP000754226"/>
    </source>
</evidence>
<dbReference type="Pfam" id="PF06470">
    <property type="entry name" value="SMC_hinge"/>
    <property type="match status" value="1"/>
</dbReference>
<keyword evidence="3 7" id="KW-0547">Nucleotide-binding</keyword>
<evidence type="ECO:0000259" key="8">
    <source>
        <dbReference type="SMART" id="SM00968"/>
    </source>
</evidence>
<evidence type="ECO:0000256" key="2">
    <source>
        <dbReference type="ARBA" id="ARBA00022490"/>
    </source>
</evidence>
<evidence type="ECO:0000256" key="5">
    <source>
        <dbReference type="ARBA" id="ARBA00023054"/>
    </source>
</evidence>
<dbReference type="HAMAP" id="MF_01894">
    <property type="entry name" value="Smc_prok"/>
    <property type="match status" value="1"/>
</dbReference>
<evidence type="ECO:0000313" key="9">
    <source>
        <dbReference type="EMBL" id="MBS5520369.1"/>
    </source>
</evidence>
<keyword evidence="2 7" id="KW-0963">Cytoplasm</keyword>
<dbReference type="SUPFAM" id="SSF75553">
    <property type="entry name" value="Smc hinge domain"/>
    <property type="match status" value="1"/>
</dbReference>
<dbReference type="Gene3D" id="1.20.1060.20">
    <property type="match status" value="1"/>
</dbReference>
<reference evidence="9" key="1">
    <citation type="submission" date="2021-02" db="EMBL/GenBank/DDBJ databases">
        <title>Infant gut strain persistence is associated with maternal origin, phylogeny, and functional potential including surface adhesion and iron acquisition.</title>
        <authorList>
            <person name="Lou Y.C."/>
        </authorList>
    </citation>
    <scope>NUCLEOTIDE SEQUENCE</scope>
    <source>
        <strain evidence="9">L3_106_000M1_dasL3_106_000M1_concoct_15</strain>
    </source>
</reference>
<protein>
    <recommendedName>
        <fullName evidence="7">Chromosome partition protein Smc</fullName>
    </recommendedName>
</protein>
<dbReference type="Gene3D" id="3.30.70.1620">
    <property type="match status" value="1"/>
</dbReference>
<keyword evidence="5 7" id="KW-0175">Coiled coil</keyword>
<dbReference type="InterPro" id="IPR003395">
    <property type="entry name" value="RecF/RecN/SMC_N"/>
</dbReference>
<dbReference type="InterPro" id="IPR027417">
    <property type="entry name" value="P-loop_NTPase"/>
</dbReference>
<dbReference type="GO" id="GO:0007059">
    <property type="term" value="P:chromosome segregation"/>
    <property type="evidence" value="ECO:0007669"/>
    <property type="project" value="UniProtKB-UniRule"/>
</dbReference>
<dbReference type="Gene3D" id="1.10.287.1490">
    <property type="match status" value="1"/>
</dbReference>
<evidence type="ECO:0000256" key="6">
    <source>
        <dbReference type="ARBA" id="ARBA00023125"/>
    </source>
</evidence>
<dbReference type="InterPro" id="IPR010935">
    <property type="entry name" value="SMC_hinge"/>
</dbReference>
<dbReference type="InterPro" id="IPR036277">
    <property type="entry name" value="SMC_hinge_sf"/>
</dbReference>
<dbReference type="FunFam" id="3.40.50.300:FF:000901">
    <property type="entry name" value="Chromosome partition protein Smc"/>
    <property type="match status" value="1"/>
</dbReference>
<dbReference type="EMBL" id="JAGZCZ010000012">
    <property type="protein sequence ID" value="MBS5520369.1"/>
    <property type="molecule type" value="Genomic_DNA"/>
</dbReference>
<comment type="subcellular location">
    <subcellularLocation>
        <location evidence="1 7">Cytoplasm</location>
    </subcellularLocation>
</comment>
<dbReference type="Proteomes" id="UP000754226">
    <property type="component" value="Unassembled WGS sequence"/>
</dbReference>
<dbReference type="InterPro" id="IPR024704">
    <property type="entry name" value="SMC"/>
</dbReference>
<sequence>MRLKSFEAHGFKSFADKVNVNFENGITAIVGPNGSGKSNISDAIRWVMGEQSIKYLRGTKMEDVIFAGSSARRPLGMADVTLVFDNSDHDLPVDFDEVSIRRRVYRSGESEYAINGKNCRLKDIVNLLADTGLGRGSLSIIGQNKIDEILNSRPEDRRTIFEETAGIAKYRLRKKEAMRKLDDTEGNLLRIHDIQTEISGQLKPLEKAAEKVRTYKELDARYERVRVTQLVRRLDHLEKEKSDIEARLEGWGKEERRLDEEAAQLQSEIDAKNKELRDHDASFGAYQESVRKKQEARSQCVSEASVYRERMRQGKIQIEQMQGVVARLEKDIEANQENLGLLTGTYDEEEAKYQAVKASLSRTEKEKDELTRLVAASEKRREEAQNENFERMRELVTLRNELNAAHQEEEQLHRRLAQMKEKMDLAEDEVKSAAERLTNGNSALTDAKNQQERVKEKGTAAKARLDELAARLEEAKKAVASKERQLSEKKARIQVIQNMERDHDGFSRGVKTILQSKAGWRSGVCGVVGELLHVEGRYVTAIETALGGALQNIITRDAQTAKEAIRHLKIQKGGRATFLPLDTIRPRSLSPKEKEALKAPGIIGLASSLVTVDADLMPAVDFLLGQVLVAENLDQALAAAKRAEMRVRIVTLEGDVIYSGGSLAGGEKENRRSFLSRHQELEMHQKERTQLEKELAALNQALQEVLHQEQDAVIERNQCADTYQKLAVSMATLSAQVQQAQKELAEKNESLLLLSDEKTDAAKAYLAITEKIKSLDPQVKALEEADTQKREEARSQEETLQKDKLRLETLNQQYQDVIVSYNTLKTQISSLESRMAEIDERSAKAEKDRLNEVAEIEKTETMLKKSEGTIAALEEKIKAFDKSLEGADEKTQVFIKTRKGYEEARDALLEKARKLQERLEGLKEKRHQVEMDSVRKTSEMESTAGILADNFKLSVEEAREKALLDIEEGALKKEEILLAQKIEDLGPVNLAAEEDYQAAKERYEFLTKQYDDMVTAKKQLELVISGINSDMTKRFREAFDKINEYFGKCYEKLFGGGKARLVIQNEENLLETGIDIEAQPPGKKMRNLSLFSGGERALTVIALLFALLSYHPAPFVILDEIDAPLDETNIDRFAEFLRDYGKRTQFIIITHRKGTMEAADTLHGVTMSESGVSRVLSVKLSEVAAS</sequence>
<dbReference type="Pfam" id="PF02463">
    <property type="entry name" value="SMC_N"/>
    <property type="match status" value="1"/>
</dbReference>
<feature type="coiled-coil region" evidence="7">
    <location>
        <begin position="790"/>
        <end position="932"/>
    </location>
</feature>
<feature type="binding site" evidence="7">
    <location>
        <begin position="32"/>
        <end position="39"/>
    </location>
    <ligand>
        <name>ATP</name>
        <dbReference type="ChEBI" id="CHEBI:30616"/>
    </ligand>
</feature>
<dbReference type="GO" id="GO:0005694">
    <property type="term" value="C:chromosome"/>
    <property type="evidence" value="ECO:0007669"/>
    <property type="project" value="InterPro"/>
</dbReference>
<feature type="coiled-coil region" evidence="7">
    <location>
        <begin position="681"/>
        <end position="757"/>
    </location>
</feature>
<comment type="function">
    <text evidence="7">Required for chromosome condensation and partitioning.</text>
</comment>
<feature type="coiled-coil region" evidence="7">
    <location>
        <begin position="227"/>
        <end position="282"/>
    </location>
</feature>
<dbReference type="SUPFAM" id="SSF52540">
    <property type="entry name" value="P-loop containing nucleoside triphosphate hydrolases"/>
    <property type="match status" value="1"/>
</dbReference>
<dbReference type="GO" id="GO:0016887">
    <property type="term" value="F:ATP hydrolysis activity"/>
    <property type="evidence" value="ECO:0007669"/>
    <property type="project" value="InterPro"/>
</dbReference>
<evidence type="ECO:0000256" key="7">
    <source>
        <dbReference type="HAMAP-Rule" id="MF_01894"/>
    </source>
</evidence>
<comment type="domain">
    <text evidence="7">Contains large globular domains required for ATP hydrolysis at each terminus and a third globular domain forming a flexible hinge near the middle of the molecule. These domains are separated by coiled-coil structures.</text>
</comment>
<dbReference type="GO" id="GO:0003677">
    <property type="term" value="F:DNA binding"/>
    <property type="evidence" value="ECO:0007669"/>
    <property type="project" value="UniProtKB-UniRule"/>
</dbReference>
<dbReference type="PIRSF" id="PIRSF005719">
    <property type="entry name" value="SMC"/>
    <property type="match status" value="1"/>
</dbReference>
<name>A0A943I2W7_9FIRM</name>
<feature type="domain" description="SMC hinge" evidence="8">
    <location>
        <begin position="522"/>
        <end position="640"/>
    </location>
</feature>
<organism evidence="9 10">
    <name type="scientific">Acidaminococcus intestini</name>
    <dbReference type="NCBI Taxonomy" id="187327"/>
    <lineage>
        <taxon>Bacteria</taxon>
        <taxon>Bacillati</taxon>
        <taxon>Bacillota</taxon>
        <taxon>Negativicutes</taxon>
        <taxon>Acidaminococcales</taxon>
        <taxon>Acidaminococcaceae</taxon>
        <taxon>Acidaminococcus</taxon>
    </lineage>
</organism>
<keyword evidence="6 7" id="KW-0238">DNA-binding</keyword>
<dbReference type="CDD" id="cd03278">
    <property type="entry name" value="ABC_SMC_barmotin"/>
    <property type="match status" value="2"/>
</dbReference>
<dbReference type="PANTHER" id="PTHR43977">
    <property type="entry name" value="STRUCTURAL MAINTENANCE OF CHROMOSOMES PROTEIN 3"/>
    <property type="match status" value="1"/>
</dbReference>
<dbReference type="Gene3D" id="3.40.50.300">
    <property type="entry name" value="P-loop containing nucleotide triphosphate hydrolases"/>
    <property type="match status" value="2"/>
</dbReference>
<comment type="subunit">
    <text evidence="7">Homodimer.</text>
</comment>
<dbReference type="GO" id="GO:0030261">
    <property type="term" value="P:chromosome condensation"/>
    <property type="evidence" value="ECO:0007669"/>
    <property type="project" value="InterPro"/>
</dbReference>
<comment type="similarity">
    <text evidence="7">Belongs to the SMC family.</text>
</comment>
<accession>A0A943I2W7</accession>
<dbReference type="GO" id="GO:0007062">
    <property type="term" value="P:sister chromatid cohesion"/>
    <property type="evidence" value="ECO:0007669"/>
    <property type="project" value="InterPro"/>
</dbReference>
<dbReference type="InterPro" id="IPR011890">
    <property type="entry name" value="SMC_prok"/>
</dbReference>
<dbReference type="SMART" id="SM00968">
    <property type="entry name" value="SMC_hinge"/>
    <property type="match status" value="1"/>
</dbReference>
<evidence type="ECO:0000256" key="3">
    <source>
        <dbReference type="ARBA" id="ARBA00022741"/>
    </source>
</evidence>
<dbReference type="SUPFAM" id="SSF57997">
    <property type="entry name" value="Tropomyosin"/>
    <property type="match status" value="1"/>
</dbReference>
<dbReference type="GO" id="GO:0005737">
    <property type="term" value="C:cytoplasm"/>
    <property type="evidence" value="ECO:0007669"/>
    <property type="project" value="UniProtKB-SubCell"/>
</dbReference>
<proteinExistence type="inferred from homology"/>
<dbReference type="GO" id="GO:0005524">
    <property type="term" value="F:ATP binding"/>
    <property type="evidence" value="ECO:0007669"/>
    <property type="project" value="UniProtKB-UniRule"/>
</dbReference>
<dbReference type="NCBIfam" id="TIGR02168">
    <property type="entry name" value="SMC_prok_B"/>
    <property type="match status" value="1"/>
</dbReference>